<protein>
    <submittedName>
        <fullName evidence="6">LysR family transcriptional regulator</fullName>
    </submittedName>
</protein>
<dbReference type="PANTHER" id="PTHR30537">
    <property type="entry name" value="HTH-TYPE TRANSCRIPTIONAL REGULATOR"/>
    <property type="match status" value="1"/>
</dbReference>
<evidence type="ECO:0000259" key="5">
    <source>
        <dbReference type="PROSITE" id="PS50931"/>
    </source>
</evidence>
<keyword evidence="4" id="KW-0804">Transcription</keyword>
<accession>A0A8A8DGH0</accession>
<dbReference type="AlphaFoldDB" id="A0A8A8DGH0"/>
<evidence type="ECO:0000256" key="4">
    <source>
        <dbReference type="ARBA" id="ARBA00023163"/>
    </source>
</evidence>
<sequence length="291" mass="31622">MLRAFEAVARLKSFRQAAVEIGVSQSAISQRVAALETRLGTCLIHREQGRFALTRDGLAYLATAEGVLRTLARADSRLADRRETVRLSVVSSFAHCWLAPRLEALSLSFEDISLEVHVSDEIVAIDDGEFDLAIRLHPKAGMPGERMTAADDVLVPVHAPGSRPSPACRAEPFAGMRLLEDDCSRLGGSRHQSWDAWHELNGCEIRQPRMRIVFNDAGLMIEAARGGAGVALARQSLVADHLAAGELVKFDAMPLACLAQTSLIQRRASNRSHASRRVASWLLDAVSGTIA</sequence>
<keyword evidence="7" id="KW-1185">Reference proteome</keyword>
<dbReference type="InterPro" id="IPR058163">
    <property type="entry name" value="LysR-type_TF_proteobact-type"/>
</dbReference>
<dbReference type="SUPFAM" id="SSF53850">
    <property type="entry name" value="Periplasmic binding protein-like II"/>
    <property type="match status" value="1"/>
</dbReference>
<name>A0A8A8DGH0_9BURK</name>
<dbReference type="Proteomes" id="UP000027834">
    <property type="component" value="Chromosome 3"/>
</dbReference>
<evidence type="ECO:0000313" key="7">
    <source>
        <dbReference type="Proteomes" id="UP000027834"/>
    </source>
</evidence>
<evidence type="ECO:0000256" key="2">
    <source>
        <dbReference type="ARBA" id="ARBA00023015"/>
    </source>
</evidence>
<comment type="similarity">
    <text evidence="1">Belongs to the LysR transcriptional regulatory family.</text>
</comment>
<dbReference type="Gene3D" id="3.40.190.10">
    <property type="entry name" value="Periplasmic binding protein-like II"/>
    <property type="match status" value="2"/>
</dbReference>
<proteinExistence type="inferred from homology"/>
<dbReference type="Gene3D" id="1.10.10.10">
    <property type="entry name" value="Winged helix-like DNA-binding domain superfamily/Winged helix DNA-binding domain"/>
    <property type="match status" value="1"/>
</dbReference>
<dbReference type="Pfam" id="PF00126">
    <property type="entry name" value="HTH_1"/>
    <property type="match status" value="1"/>
</dbReference>
<dbReference type="GO" id="GO:0006351">
    <property type="term" value="P:DNA-templated transcription"/>
    <property type="evidence" value="ECO:0007669"/>
    <property type="project" value="TreeGrafter"/>
</dbReference>
<dbReference type="InterPro" id="IPR005119">
    <property type="entry name" value="LysR_subst-bd"/>
</dbReference>
<organism evidence="6 7">
    <name type="scientific">Burkholderia seminalis</name>
    <dbReference type="NCBI Taxonomy" id="488731"/>
    <lineage>
        <taxon>Bacteria</taxon>
        <taxon>Pseudomonadati</taxon>
        <taxon>Pseudomonadota</taxon>
        <taxon>Betaproteobacteria</taxon>
        <taxon>Burkholderiales</taxon>
        <taxon>Burkholderiaceae</taxon>
        <taxon>Burkholderia</taxon>
        <taxon>Burkholderia cepacia complex</taxon>
    </lineage>
</organism>
<evidence type="ECO:0000256" key="3">
    <source>
        <dbReference type="ARBA" id="ARBA00023125"/>
    </source>
</evidence>
<dbReference type="SUPFAM" id="SSF46785">
    <property type="entry name" value="Winged helix' DNA-binding domain"/>
    <property type="match status" value="1"/>
</dbReference>
<gene>
    <name evidence="6" type="ORF">DT99_031485</name>
</gene>
<dbReference type="Pfam" id="PF03466">
    <property type="entry name" value="LysR_substrate"/>
    <property type="match status" value="1"/>
</dbReference>
<reference evidence="6" key="1">
    <citation type="submission" date="2014-04" db="EMBL/GenBank/DDBJ databases">
        <authorList>
            <person name="Ho Y.-N."/>
            <person name="Huang C.-C."/>
        </authorList>
    </citation>
    <scope>NUCLEOTIDE SEQUENCE</scope>
    <source>
        <strain evidence="6">869T2</strain>
    </source>
</reference>
<evidence type="ECO:0000256" key="1">
    <source>
        <dbReference type="ARBA" id="ARBA00009437"/>
    </source>
</evidence>
<dbReference type="PRINTS" id="PR00039">
    <property type="entry name" value="HTHLYSR"/>
</dbReference>
<dbReference type="PANTHER" id="PTHR30537:SF79">
    <property type="entry name" value="TRANSCRIPTIONAL REGULATOR-RELATED"/>
    <property type="match status" value="1"/>
</dbReference>
<dbReference type="PROSITE" id="PS50931">
    <property type="entry name" value="HTH_LYSR"/>
    <property type="match status" value="1"/>
</dbReference>
<reference evidence="6" key="2">
    <citation type="submission" date="2021-03" db="EMBL/GenBank/DDBJ databases">
        <title>Complete genome sequence of Burkholderia seminalis 869T2.</title>
        <authorList>
            <person name="Hung S.-H."/>
            <person name="Huang C.-T."/>
            <person name="Huang C.-C."/>
            <person name="Kuo C.-H."/>
        </authorList>
    </citation>
    <scope>NUCLEOTIDE SEQUENCE</scope>
    <source>
        <strain evidence="6">869T2</strain>
    </source>
</reference>
<dbReference type="GO" id="GO:0043565">
    <property type="term" value="F:sequence-specific DNA binding"/>
    <property type="evidence" value="ECO:0007669"/>
    <property type="project" value="TreeGrafter"/>
</dbReference>
<dbReference type="GO" id="GO:0003700">
    <property type="term" value="F:DNA-binding transcription factor activity"/>
    <property type="evidence" value="ECO:0007669"/>
    <property type="project" value="InterPro"/>
</dbReference>
<keyword evidence="2" id="KW-0805">Transcription regulation</keyword>
<dbReference type="InterPro" id="IPR036388">
    <property type="entry name" value="WH-like_DNA-bd_sf"/>
</dbReference>
<evidence type="ECO:0000313" key="6">
    <source>
        <dbReference type="EMBL" id="QTO23769.1"/>
    </source>
</evidence>
<dbReference type="InterPro" id="IPR036390">
    <property type="entry name" value="WH_DNA-bd_sf"/>
</dbReference>
<dbReference type="InterPro" id="IPR000847">
    <property type="entry name" value="LysR_HTH_N"/>
</dbReference>
<dbReference type="EMBL" id="CP072522">
    <property type="protein sequence ID" value="QTO23769.1"/>
    <property type="molecule type" value="Genomic_DNA"/>
</dbReference>
<feature type="domain" description="HTH lysR-type" evidence="5">
    <location>
        <begin position="1"/>
        <end position="54"/>
    </location>
</feature>
<keyword evidence="3" id="KW-0238">DNA-binding</keyword>